<evidence type="ECO:0008006" key="2">
    <source>
        <dbReference type="Google" id="ProtNLM"/>
    </source>
</evidence>
<dbReference type="GO" id="GO:0000271">
    <property type="term" value="P:polysaccharide biosynthetic process"/>
    <property type="evidence" value="ECO:0007669"/>
    <property type="project" value="TreeGrafter"/>
</dbReference>
<organism evidence="1">
    <name type="scientific">marine sediment metagenome</name>
    <dbReference type="NCBI Taxonomy" id="412755"/>
    <lineage>
        <taxon>unclassified sequences</taxon>
        <taxon>metagenomes</taxon>
        <taxon>ecological metagenomes</taxon>
    </lineage>
</organism>
<dbReference type="InterPro" id="IPR015424">
    <property type="entry name" value="PyrdxlP-dep_Trfase"/>
</dbReference>
<dbReference type="EMBL" id="BART01022661">
    <property type="protein sequence ID" value="GAG99169.1"/>
    <property type="molecule type" value="Genomic_DNA"/>
</dbReference>
<dbReference type="GO" id="GO:0008483">
    <property type="term" value="F:transaminase activity"/>
    <property type="evidence" value="ECO:0007669"/>
    <property type="project" value="TreeGrafter"/>
</dbReference>
<protein>
    <recommendedName>
        <fullName evidence="2">Aminotransferase class I/classII domain-containing protein</fullName>
    </recommendedName>
</protein>
<dbReference type="PANTHER" id="PTHR30244:SF34">
    <property type="entry name" value="DTDP-4-AMINO-4,6-DIDEOXYGALACTOSE TRANSAMINASE"/>
    <property type="match status" value="1"/>
</dbReference>
<gene>
    <name evidence="1" type="ORF">S01H4_41437</name>
</gene>
<dbReference type="InterPro" id="IPR000653">
    <property type="entry name" value="DegT/StrS_aminotransferase"/>
</dbReference>
<dbReference type="GO" id="GO:0030170">
    <property type="term" value="F:pyridoxal phosphate binding"/>
    <property type="evidence" value="ECO:0007669"/>
    <property type="project" value="TreeGrafter"/>
</dbReference>
<dbReference type="PANTHER" id="PTHR30244">
    <property type="entry name" value="TRANSAMINASE"/>
    <property type="match status" value="1"/>
</dbReference>
<dbReference type="AlphaFoldDB" id="X1BTS8"/>
<dbReference type="Gene3D" id="3.40.640.10">
    <property type="entry name" value="Type I PLP-dependent aspartate aminotransferase-like (Major domain)"/>
    <property type="match status" value="1"/>
</dbReference>
<comment type="caution">
    <text evidence="1">The sequence shown here is derived from an EMBL/GenBank/DDBJ whole genome shotgun (WGS) entry which is preliminary data.</text>
</comment>
<feature type="non-terminal residue" evidence="1">
    <location>
        <position position="149"/>
    </location>
</feature>
<dbReference type="SUPFAM" id="SSF53383">
    <property type="entry name" value="PLP-dependent transferases"/>
    <property type="match status" value="1"/>
</dbReference>
<dbReference type="InterPro" id="IPR015421">
    <property type="entry name" value="PyrdxlP-dep_Trfase_major"/>
</dbReference>
<evidence type="ECO:0000313" key="1">
    <source>
        <dbReference type="EMBL" id="GAG99169.1"/>
    </source>
</evidence>
<reference evidence="1" key="1">
    <citation type="journal article" date="2014" name="Front. Microbiol.">
        <title>High frequency of phylogenetically diverse reductive dehalogenase-homologous genes in deep subseafloor sedimentary metagenomes.</title>
        <authorList>
            <person name="Kawai M."/>
            <person name="Futagami T."/>
            <person name="Toyoda A."/>
            <person name="Takaki Y."/>
            <person name="Nishi S."/>
            <person name="Hori S."/>
            <person name="Arai W."/>
            <person name="Tsubouchi T."/>
            <person name="Morono Y."/>
            <person name="Uchiyama I."/>
            <person name="Ito T."/>
            <person name="Fujiyama A."/>
            <person name="Inagaki F."/>
            <person name="Takami H."/>
        </authorList>
    </citation>
    <scope>NUCLEOTIDE SEQUENCE</scope>
    <source>
        <strain evidence="1">Expedition CK06-06</strain>
    </source>
</reference>
<name>X1BTS8_9ZZZZ</name>
<sequence>MQRLAINGGSPVRYNMLPYGRQSIGSDDIHAVTSALCEDFITTGPLVKEFEQEFAVRVNAKYAVAVSSGTAALHAIMGAIDIVSWEEVIVPTMTFAATANSVKYCGGTPVFVDVNPDTLLIDPDKVRDAITSKTAAIVAVDYAGHPCDY</sequence>
<dbReference type="Pfam" id="PF01041">
    <property type="entry name" value="DegT_DnrJ_EryC1"/>
    <property type="match status" value="1"/>
</dbReference>
<accession>X1BTS8</accession>
<proteinExistence type="predicted"/>